<feature type="compositionally biased region" description="Polar residues" evidence="1">
    <location>
        <begin position="15"/>
        <end position="27"/>
    </location>
</feature>
<evidence type="ECO:0000256" key="1">
    <source>
        <dbReference type="SAM" id="MobiDB-lite"/>
    </source>
</evidence>
<gene>
    <name evidence="2" type="ORF">JAAARDRAFT_580087</name>
</gene>
<dbReference type="EMBL" id="KL197758">
    <property type="protein sequence ID" value="KDQ50580.1"/>
    <property type="molecule type" value="Genomic_DNA"/>
</dbReference>
<feature type="region of interest" description="Disordered" evidence="1">
    <location>
        <begin position="1"/>
        <end position="97"/>
    </location>
</feature>
<dbReference type="InParanoid" id="A0A067P9T5"/>
<dbReference type="Proteomes" id="UP000027265">
    <property type="component" value="Unassembled WGS sequence"/>
</dbReference>
<sequence length="153" mass="17253">MKWIPKRHRLLPPQLASSHPPQFSPLWTWQPPPPVGIPKAKRPRQTPQQAPTPNKQRYSPLSDTQPLQTLSSPPHSSRIQPQLMSQQEAPIPDSGNTSLARNWAIESLEQRAVINRAALKLSFFFAHKTAKFVRRSFASTSPDPCLVLVPSSW</sequence>
<dbReference type="HOGENOM" id="CLU_1713540_0_0_1"/>
<feature type="compositionally biased region" description="Basic residues" evidence="1">
    <location>
        <begin position="1"/>
        <end position="10"/>
    </location>
</feature>
<dbReference type="AlphaFoldDB" id="A0A067P9T5"/>
<organism evidence="2 3">
    <name type="scientific">Jaapia argillacea MUCL 33604</name>
    <dbReference type="NCBI Taxonomy" id="933084"/>
    <lineage>
        <taxon>Eukaryota</taxon>
        <taxon>Fungi</taxon>
        <taxon>Dikarya</taxon>
        <taxon>Basidiomycota</taxon>
        <taxon>Agaricomycotina</taxon>
        <taxon>Agaricomycetes</taxon>
        <taxon>Agaricomycetidae</taxon>
        <taxon>Jaapiales</taxon>
        <taxon>Jaapiaceae</taxon>
        <taxon>Jaapia</taxon>
    </lineage>
</organism>
<reference evidence="3" key="1">
    <citation type="journal article" date="2014" name="Proc. Natl. Acad. Sci. U.S.A.">
        <title>Extensive sampling of basidiomycete genomes demonstrates inadequacy of the white-rot/brown-rot paradigm for wood decay fungi.</title>
        <authorList>
            <person name="Riley R."/>
            <person name="Salamov A.A."/>
            <person name="Brown D.W."/>
            <person name="Nagy L.G."/>
            <person name="Floudas D."/>
            <person name="Held B.W."/>
            <person name="Levasseur A."/>
            <person name="Lombard V."/>
            <person name="Morin E."/>
            <person name="Otillar R."/>
            <person name="Lindquist E.A."/>
            <person name="Sun H."/>
            <person name="LaButti K.M."/>
            <person name="Schmutz J."/>
            <person name="Jabbour D."/>
            <person name="Luo H."/>
            <person name="Baker S.E."/>
            <person name="Pisabarro A.G."/>
            <person name="Walton J.D."/>
            <person name="Blanchette R.A."/>
            <person name="Henrissat B."/>
            <person name="Martin F."/>
            <person name="Cullen D."/>
            <person name="Hibbett D.S."/>
            <person name="Grigoriev I.V."/>
        </authorList>
    </citation>
    <scope>NUCLEOTIDE SEQUENCE [LARGE SCALE GENOMIC DNA]</scope>
    <source>
        <strain evidence="3">MUCL 33604</strain>
    </source>
</reference>
<accession>A0A067P9T5</accession>
<name>A0A067P9T5_9AGAM</name>
<proteinExistence type="predicted"/>
<feature type="compositionally biased region" description="Polar residues" evidence="1">
    <location>
        <begin position="54"/>
        <end position="97"/>
    </location>
</feature>
<evidence type="ECO:0000313" key="3">
    <source>
        <dbReference type="Proteomes" id="UP000027265"/>
    </source>
</evidence>
<protein>
    <submittedName>
        <fullName evidence="2">Uncharacterized protein</fullName>
    </submittedName>
</protein>
<keyword evidence="3" id="KW-1185">Reference proteome</keyword>
<evidence type="ECO:0000313" key="2">
    <source>
        <dbReference type="EMBL" id="KDQ50580.1"/>
    </source>
</evidence>